<dbReference type="GO" id="GO:0005198">
    <property type="term" value="F:structural molecule activity"/>
    <property type="evidence" value="ECO:0007669"/>
    <property type="project" value="InterPro"/>
</dbReference>
<dbReference type="GO" id="GO:0003723">
    <property type="term" value="F:RNA binding"/>
    <property type="evidence" value="ECO:0007669"/>
    <property type="project" value="UniProtKB-KW"/>
</dbReference>
<keyword evidence="6 9" id="KW-0543">Viral nucleoprotein</keyword>
<evidence type="ECO:0000256" key="4">
    <source>
        <dbReference type="ARBA" id="ARBA00022844"/>
    </source>
</evidence>
<reference evidence="11" key="1">
    <citation type="submission" date="2017-03" db="EMBL/GenBank/DDBJ databases">
        <title>Complete Genome Sequence of Avian Paramyxovirus Type 4 Isolated from Domestic Duck in South Korea.</title>
        <authorList>
            <person name="Tseren-Ochir E.-O."/>
            <person name="Yuk S.-S."/>
            <person name="Kwon J.-H."/>
            <person name="Noh J.-y."/>
            <person name="Hong W.-t."/>
            <person name="Jeong J.-H."/>
            <person name="Gwon G.-B."/>
            <person name="Jeong S."/>
            <person name="Kim K.-J."/>
            <person name="Lee J.-h."/>
            <person name="Kim J.-b."/>
            <person name="Song C.-S."/>
        </authorList>
    </citation>
    <scope>NUCLEOTIDE SEQUENCE</scope>
    <source>
        <strain evidence="11">APMV-4/Mallard/LBM/Korea/019/2012</strain>
    </source>
</reference>
<keyword evidence="8 9" id="KW-0687">Ribonucleoprotein</keyword>
<sequence>MAGVFSQYERFVDNQSQVSRKDHRSLAGGCLKVNIPMLVTASEDPTTRWQLACLSLRLLISNSSTSAIRQGAILTLMSLPSQNMRATAAIAGSTNAAVINTMEVLSVNDWTPSFDPRSGLSEEDAQVFRDMARDLPPQFTSGSPFTSALAEGFTPEDTHDLMEALTSVLIQIWILVAKAMTNIDGSGEANERRLAKYIQKGQLNRQFAIGNPARLIIQQTIKSSLTVRRFLVSELRASRGAVKEGSPYYAAVGDIHAYIFNAGLTPFLTTLRYGIGTKYAAVALSVFAADIAKLKSLLTLYQDKGVEAGYMALLEDPDSMHFAPGNFPHMYSYAMGVASYHDPSMRQYQYARRFLSRPFYLLGRDMAAKNTGTLDEQLAKELQVSERDRAALSAAIQSAMEGGESDDFPLSGSMPALSDNAQPVTPRTQQSQLSPPQSSSTSQSAPRTPDYQPDFEL</sequence>
<feature type="compositionally biased region" description="Low complexity" evidence="10">
    <location>
        <begin position="425"/>
        <end position="449"/>
    </location>
</feature>
<dbReference type="GO" id="GO:0030430">
    <property type="term" value="C:host cell cytoplasm"/>
    <property type="evidence" value="ECO:0007669"/>
    <property type="project" value="UniProtKB-SubCell"/>
</dbReference>
<keyword evidence="4 9" id="KW-0946">Virion</keyword>
<evidence type="ECO:0000256" key="8">
    <source>
        <dbReference type="ARBA" id="ARBA00023274"/>
    </source>
</evidence>
<dbReference type="EMBL" id="KY681684">
    <property type="protein sequence ID" value="AQZ26701.1"/>
    <property type="molecule type" value="Viral_cRNA"/>
</dbReference>
<comment type="similarity">
    <text evidence="1 9">Belongs to the paramyxoviruses nucleocapsid family.</text>
</comment>
<gene>
    <name evidence="11" type="primary">N</name>
</gene>
<evidence type="ECO:0000256" key="6">
    <source>
        <dbReference type="ARBA" id="ARBA00023086"/>
    </source>
</evidence>
<dbReference type="EMBL" id="MG456864">
    <property type="protein sequence ID" value="AXP33461.1"/>
    <property type="molecule type" value="Viral_cRNA"/>
</dbReference>
<keyword evidence="5 9" id="KW-0694">RNA-binding</keyword>
<protein>
    <recommendedName>
        <fullName evidence="9">Nucleocapsid</fullName>
    </recommendedName>
    <alternativeName>
        <fullName evidence="9">Nucleocapsid protein</fullName>
    </alternativeName>
</protein>
<comment type="subcellular location">
    <subcellularLocation>
        <location evidence="9">Virion</location>
    </subcellularLocation>
    <subcellularLocation>
        <location evidence="9">Host cytoplasm</location>
    </subcellularLocation>
</comment>
<dbReference type="GO" id="GO:1990904">
    <property type="term" value="C:ribonucleoprotein complex"/>
    <property type="evidence" value="ECO:0007669"/>
    <property type="project" value="UniProtKB-KW"/>
</dbReference>
<accession>A0A1U9XQN7</accession>
<organism evidence="11">
    <name type="scientific">avian paramyxovirus 4</name>
    <dbReference type="NCBI Taxonomy" id="28274"/>
    <lineage>
        <taxon>Viruses</taxon>
        <taxon>Riboviria</taxon>
        <taxon>Orthornavirae</taxon>
        <taxon>Negarnaviricota</taxon>
        <taxon>Haploviricotina</taxon>
        <taxon>Monjiviricetes</taxon>
        <taxon>Mononegavirales</taxon>
        <taxon>Paramyxoviridae</taxon>
        <taxon>Avulavirinae</taxon>
        <taxon>Paraavulavirus</taxon>
        <taxon>Paraavulavirus hongkongense</taxon>
    </lineage>
</organism>
<comment type="subunit">
    <text evidence="9">Homomultimer; forms the nucleocapsid. Binds to the viral genomic RNA. N0 interacts with the phosphoprotein (via N-terminus); this interaction allows P to chaperon N0 to avoid N polymerization before encapsidation. Interacts as N-RNA template with the phosphoprotein (via C-terminus); this interaction positions the polymerase on the template.</text>
</comment>
<proteinExistence type="inferred from homology"/>
<evidence type="ECO:0000256" key="10">
    <source>
        <dbReference type="SAM" id="MobiDB-lite"/>
    </source>
</evidence>
<feature type="region of interest" description="Disordered" evidence="10">
    <location>
        <begin position="401"/>
        <end position="457"/>
    </location>
</feature>
<dbReference type="GO" id="GO:0019029">
    <property type="term" value="C:helical viral capsid"/>
    <property type="evidence" value="ECO:0007669"/>
    <property type="project" value="UniProtKB-KW"/>
</dbReference>
<evidence type="ECO:0000256" key="9">
    <source>
        <dbReference type="RuleBase" id="RU361245"/>
    </source>
</evidence>
<reference evidence="12" key="2">
    <citation type="submission" date="2017-11" db="EMBL/GenBank/DDBJ databases">
        <title>Molecular epidemiology and evolution of Avian paramyxovirus type 4 among wild birds and poultry.</title>
        <authorList>
            <person name="Tseren-Ochir E.-O."/>
            <person name="Yuk S.-S."/>
            <person name="Kwon J.-H."/>
            <person name="Noh J.-Y."/>
            <person name="Jeong J.-H."/>
            <person name="Jeong S."/>
            <person name="Kim Y.-J."/>
            <person name="Kim J.-B."/>
            <person name="Lee J.-H."/>
            <person name="Kim K.-J."/>
            <person name="Lee S.-H."/>
            <person name="Kim J.-Y."/>
            <person name="Song C.-S."/>
        </authorList>
    </citation>
    <scope>NUCLEOTIDE SEQUENCE</scope>
    <source>
        <strain evidence="12">APMV-4/lake/water/KR/026/2014</strain>
    </source>
</reference>
<keyword evidence="2 9" id="KW-1139">Helical capsid protein</keyword>
<evidence type="ECO:0000256" key="1">
    <source>
        <dbReference type="ARBA" id="ARBA00007642"/>
    </source>
</evidence>
<evidence type="ECO:0000313" key="11">
    <source>
        <dbReference type="EMBL" id="AQZ26701.1"/>
    </source>
</evidence>
<evidence type="ECO:0000256" key="2">
    <source>
        <dbReference type="ARBA" id="ARBA00022497"/>
    </source>
</evidence>
<evidence type="ECO:0000256" key="5">
    <source>
        <dbReference type="ARBA" id="ARBA00022884"/>
    </source>
</evidence>
<evidence type="ECO:0000256" key="3">
    <source>
        <dbReference type="ARBA" id="ARBA00022561"/>
    </source>
</evidence>
<dbReference type="GO" id="GO:0019013">
    <property type="term" value="C:viral nucleocapsid"/>
    <property type="evidence" value="ECO:0007669"/>
    <property type="project" value="UniProtKB-KW"/>
</dbReference>
<keyword evidence="7 9" id="KW-1035">Host cytoplasm</keyword>
<name>A0A1U9XQN7_9MONO</name>
<evidence type="ECO:0000256" key="7">
    <source>
        <dbReference type="ARBA" id="ARBA00023200"/>
    </source>
</evidence>
<dbReference type="Pfam" id="PF00973">
    <property type="entry name" value="Paramyxo_ncap"/>
    <property type="match status" value="1"/>
</dbReference>
<keyword evidence="3 9" id="KW-0167">Capsid protein</keyword>
<dbReference type="InterPro" id="IPR002021">
    <property type="entry name" value="Paramyx_ncap"/>
</dbReference>
<evidence type="ECO:0000313" key="12">
    <source>
        <dbReference type="EMBL" id="AXP33461.1"/>
    </source>
</evidence>
<comment type="function">
    <text evidence="9">Forms the helical nucleocapsid (NC), protecting the genome from nucleases.</text>
</comment>